<proteinExistence type="inferred from homology"/>
<keyword evidence="3 8" id="KW-1003">Cell membrane</keyword>
<dbReference type="Proteomes" id="UP000470875">
    <property type="component" value="Unassembled WGS sequence"/>
</dbReference>
<dbReference type="GO" id="GO:0046428">
    <property type="term" value="F:1,4-dihydroxy-2-naphthoate polyprenyltransferase activity"/>
    <property type="evidence" value="ECO:0007669"/>
    <property type="project" value="UniProtKB-UniRule"/>
</dbReference>
<dbReference type="HAMAP" id="MF_01937">
    <property type="entry name" value="MenA_1"/>
    <property type="match status" value="1"/>
</dbReference>
<dbReference type="InterPro" id="IPR026046">
    <property type="entry name" value="UBIAD1"/>
</dbReference>
<name>A0A6N7W1P6_9ACTO</name>
<dbReference type="PANTHER" id="PTHR13929:SF0">
    <property type="entry name" value="UBIA PRENYLTRANSFERASE DOMAIN-CONTAINING PROTEIN 1"/>
    <property type="match status" value="1"/>
</dbReference>
<feature type="transmembrane region" description="Helical" evidence="8">
    <location>
        <begin position="88"/>
        <end position="107"/>
    </location>
</feature>
<evidence type="ECO:0000256" key="1">
    <source>
        <dbReference type="ARBA" id="ARBA00004141"/>
    </source>
</evidence>
<dbReference type="Pfam" id="PF01040">
    <property type="entry name" value="UbiA"/>
    <property type="match status" value="1"/>
</dbReference>
<dbReference type="InterPro" id="IPR044878">
    <property type="entry name" value="UbiA_sf"/>
</dbReference>
<feature type="transmembrane region" description="Helical" evidence="8">
    <location>
        <begin position="142"/>
        <end position="164"/>
    </location>
</feature>
<evidence type="ECO:0000256" key="8">
    <source>
        <dbReference type="HAMAP-Rule" id="MF_01937"/>
    </source>
</evidence>
<dbReference type="GO" id="GO:0009234">
    <property type="term" value="P:menaquinone biosynthetic process"/>
    <property type="evidence" value="ECO:0007669"/>
    <property type="project" value="UniProtKB-UniRule"/>
</dbReference>
<evidence type="ECO:0000256" key="4">
    <source>
        <dbReference type="ARBA" id="ARBA00022679"/>
    </source>
</evidence>
<evidence type="ECO:0000313" key="11">
    <source>
        <dbReference type="Proteomes" id="UP000470875"/>
    </source>
</evidence>
<comment type="pathway">
    <text evidence="8">Quinol/quinone metabolism; menaquinone biosynthesis; menaquinol from 1,4-dihydroxy-2-naphthoate: step 1/2.</text>
</comment>
<evidence type="ECO:0000256" key="5">
    <source>
        <dbReference type="ARBA" id="ARBA00022692"/>
    </source>
</evidence>
<keyword evidence="6 8" id="KW-1133">Transmembrane helix</keyword>
<dbReference type="UniPathway" id="UPA00079">
    <property type="reaction ID" value="UER00168"/>
</dbReference>
<feature type="transmembrane region" description="Helical" evidence="8">
    <location>
        <begin position="37"/>
        <end position="57"/>
    </location>
</feature>
<comment type="subcellular location">
    <subcellularLocation>
        <location evidence="8">Cell membrane</location>
        <topology evidence="8">Multi-pass membrane protein</topology>
    </subcellularLocation>
    <subcellularLocation>
        <location evidence="1">Membrane</location>
        <topology evidence="1">Multi-pass membrane protein</topology>
    </subcellularLocation>
</comment>
<evidence type="ECO:0000313" key="10">
    <source>
        <dbReference type="EMBL" id="MSS83321.1"/>
    </source>
</evidence>
<dbReference type="RefSeq" id="WP_154542657.1">
    <property type="nucleotide sequence ID" value="NZ_VULO01000001.1"/>
</dbReference>
<dbReference type="PIRSF" id="PIRSF005355">
    <property type="entry name" value="UBIAD1"/>
    <property type="match status" value="1"/>
</dbReference>
<keyword evidence="4 8" id="KW-0808">Transferase</keyword>
<comment type="catalytic activity">
    <reaction evidence="8">
        <text>an all-trans-polyprenyl diphosphate + 1,4-dihydroxy-2-naphthoate + H(+) = a 2-demethylmenaquinol + CO2 + diphosphate</text>
        <dbReference type="Rhea" id="RHEA:26478"/>
        <dbReference type="Rhea" id="RHEA-COMP:9563"/>
        <dbReference type="Rhea" id="RHEA-COMP:9564"/>
        <dbReference type="ChEBI" id="CHEBI:11173"/>
        <dbReference type="ChEBI" id="CHEBI:15378"/>
        <dbReference type="ChEBI" id="CHEBI:16526"/>
        <dbReference type="ChEBI" id="CHEBI:33019"/>
        <dbReference type="ChEBI" id="CHEBI:55437"/>
        <dbReference type="ChEBI" id="CHEBI:58914"/>
        <dbReference type="EC" id="2.5.1.74"/>
    </reaction>
</comment>
<accession>A0A6N7W1P6</accession>
<reference evidence="10 11" key="1">
    <citation type="submission" date="2019-08" db="EMBL/GenBank/DDBJ databases">
        <title>In-depth cultivation of the pig gut microbiome towards novel bacterial diversity and tailored functional studies.</title>
        <authorList>
            <person name="Wylensek D."/>
            <person name="Hitch T.C.A."/>
            <person name="Clavel T."/>
        </authorList>
    </citation>
    <scope>NUCLEOTIDE SEQUENCE [LARGE SCALE GENOMIC DNA]</scope>
    <source>
        <strain evidence="10 11">WB03_NA08</strain>
    </source>
</reference>
<dbReference type="CDD" id="cd13962">
    <property type="entry name" value="PT_UbiA_UBIAD1"/>
    <property type="match status" value="1"/>
</dbReference>
<keyword evidence="11" id="KW-1185">Reference proteome</keyword>
<dbReference type="Gene3D" id="1.10.357.140">
    <property type="entry name" value="UbiA prenyltransferase"/>
    <property type="match status" value="1"/>
</dbReference>
<evidence type="ECO:0000256" key="3">
    <source>
        <dbReference type="ARBA" id="ARBA00022475"/>
    </source>
</evidence>
<dbReference type="NCBIfam" id="TIGR00751">
    <property type="entry name" value="menA"/>
    <property type="match status" value="1"/>
</dbReference>
<dbReference type="InterPro" id="IPR004657">
    <property type="entry name" value="MenA"/>
</dbReference>
<organism evidence="10 11">
    <name type="scientific">Scrofimicrobium canadense</name>
    <dbReference type="NCBI Taxonomy" id="2652290"/>
    <lineage>
        <taxon>Bacteria</taxon>
        <taxon>Bacillati</taxon>
        <taxon>Actinomycetota</taxon>
        <taxon>Actinomycetes</taxon>
        <taxon>Actinomycetales</taxon>
        <taxon>Actinomycetaceae</taxon>
        <taxon>Scrofimicrobium</taxon>
    </lineage>
</organism>
<evidence type="ECO:0000256" key="9">
    <source>
        <dbReference type="NCBIfam" id="TIGR00751"/>
    </source>
</evidence>
<comment type="similarity">
    <text evidence="8">Belongs to the MenA family. Type 1 subfamily.</text>
</comment>
<feature type="transmembrane region" description="Helical" evidence="8">
    <location>
        <begin position="113"/>
        <end position="130"/>
    </location>
</feature>
<feature type="transmembrane region" description="Helical" evidence="8">
    <location>
        <begin position="170"/>
        <end position="189"/>
    </location>
</feature>
<dbReference type="GO" id="GO:0005886">
    <property type="term" value="C:plasma membrane"/>
    <property type="evidence" value="ECO:0007669"/>
    <property type="project" value="UniProtKB-SubCell"/>
</dbReference>
<dbReference type="GO" id="GO:0042371">
    <property type="term" value="P:vitamin K biosynthetic process"/>
    <property type="evidence" value="ECO:0007669"/>
    <property type="project" value="TreeGrafter"/>
</dbReference>
<keyword evidence="7 8" id="KW-0472">Membrane</keyword>
<dbReference type="AlphaFoldDB" id="A0A6N7W1P6"/>
<comment type="function">
    <text evidence="8">Conversion of 1,4-dihydroxy-2-naphthoate (DHNA) to demethylmenaquinone (DMK).</text>
</comment>
<dbReference type="EMBL" id="VULO01000001">
    <property type="protein sequence ID" value="MSS83321.1"/>
    <property type="molecule type" value="Genomic_DNA"/>
</dbReference>
<feature type="transmembrane region" description="Helical" evidence="8">
    <location>
        <begin position="12"/>
        <end position="31"/>
    </location>
</feature>
<evidence type="ECO:0000256" key="2">
    <source>
        <dbReference type="ARBA" id="ARBA00022428"/>
    </source>
</evidence>
<evidence type="ECO:0000256" key="7">
    <source>
        <dbReference type="ARBA" id="ARBA00023136"/>
    </source>
</evidence>
<comment type="caution">
    <text evidence="10">The sequence shown here is derived from an EMBL/GenBank/DDBJ whole genome shotgun (WGS) entry which is preliminary data.</text>
</comment>
<gene>
    <name evidence="8" type="primary">menA</name>
    <name evidence="10" type="ORF">FYJ24_00775</name>
</gene>
<dbReference type="InterPro" id="IPR000537">
    <property type="entry name" value="UbiA_prenyltransferase"/>
</dbReference>
<feature type="transmembrane region" description="Helical" evidence="8">
    <location>
        <begin position="217"/>
        <end position="239"/>
    </location>
</feature>
<protein>
    <recommendedName>
        <fullName evidence="8 9">1,4-dihydroxy-2-naphthoate octaprenyltransferase</fullName>
        <shortName evidence="8">DHNA-octaprenyltransferase</shortName>
        <ecNumber evidence="8 9">2.5.1.74</ecNumber>
    </recommendedName>
</protein>
<keyword evidence="5 8" id="KW-0812">Transmembrane</keyword>
<keyword evidence="2 8" id="KW-0474">Menaquinone biosynthesis</keyword>
<feature type="transmembrane region" description="Helical" evidence="8">
    <location>
        <begin position="269"/>
        <end position="287"/>
    </location>
</feature>
<evidence type="ECO:0000256" key="6">
    <source>
        <dbReference type="ARBA" id="ARBA00022989"/>
    </source>
</evidence>
<dbReference type="NCBIfam" id="NF004751">
    <property type="entry name" value="PRK06080.1-3"/>
    <property type="match status" value="1"/>
</dbReference>
<dbReference type="PANTHER" id="PTHR13929">
    <property type="entry name" value="1,4-DIHYDROXY-2-NAPHTHOATE OCTAPRENYLTRANSFERASE"/>
    <property type="match status" value="1"/>
</dbReference>
<dbReference type="EC" id="2.5.1.74" evidence="8 9"/>
<sequence length="289" mass="30337">MRIRDWLEGARLRTLPAAVAPVFVGMGGAAALGDLSWGKSALAFGVALFLQVGVNFANDYSDGIRGTDAHRVGPQRLTASGVVSRSTVLGLALSCFAAAGVLGLWLVVWAQTWWMLAVGLLAVAAAWFYTGGKRPYGYAGVGLSELMVFIFFGLVATVGTAWVQSYSAPWWLWVAASGIGLASVALLLVNNIRDIPTDSEVGKKTLCVRIGDKASRWLYAITMVVSVACAAIATAWWMALPMAACATPGLVQVMRGSKGKNLLGALRNTGLYALAYGILAGLGLALLPL</sequence>